<dbReference type="Pfam" id="PF00102">
    <property type="entry name" value="Y_phosphatase"/>
    <property type="match status" value="2"/>
</dbReference>
<protein>
    <recommendedName>
        <fullName evidence="15">Protein-tyrosine-phosphatase</fullName>
    </recommendedName>
</protein>
<keyword evidence="8" id="KW-0325">Glycoprotein</keyword>
<keyword evidence="3" id="KW-0732">Signal</keyword>
<dbReference type="EMBL" id="JABSTV010001255">
    <property type="protein sequence ID" value="KAH7935692.1"/>
    <property type="molecule type" value="Genomic_DNA"/>
</dbReference>
<evidence type="ECO:0000256" key="2">
    <source>
        <dbReference type="ARBA" id="ARBA00022692"/>
    </source>
</evidence>
<keyword evidence="7 9" id="KW-0472">Membrane</keyword>
<feature type="domain" description="Tyrosine specific protein phosphatases" evidence="11">
    <location>
        <begin position="891"/>
        <end position="966"/>
    </location>
</feature>
<keyword evidence="2 9" id="KW-0812">Transmembrane</keyword>
<dbReference type="InterPro" id="IPR036116">
    <property type="entry name" value="FN3_sf"/>
</dbReference>
<feature type="transmembrane region" description="Helical" evidence="9">
    <location>
        <begin position="384"/>
        <end position="411"/>
    </location>
</feature>
<accession>A0A9D4PCW4</accession>
<sequence length="986" mass="110726">MVPPTSHSVDLTPLRPYTKYHFSVSAVTIKHGPETTATFDTDQALPEGVPTQLHYTNIARNTDTLTWAEVPCGQRNGPITSYYVEMDSIDPWETELRQTMVNWTSITYRDLLPYTRYQAKLYAQNGAGRSPLFASTNFTTPSALPDAPESITSSEQTEDSLKIQWDPPIRKNGVLRGYKLNSSISHTFDATLAKSWQPRSVLLNSSDSPEFYLRGLFPGSTYLVCVQAKTSAGFGEAICDNFSTKASIPEVQVEPRVGAIVNNTVSIMLYPVDFKKGPITGYYLVVLREGETIPRPVKLVNYSTARDMRLGYYVAAHLTPKQLEEAVDFLVGGGDVIGGFENPPLTDAMAYRFGLLAESNFSGEALYGYRLTAPVIVNGGSSAAGVGVVIGAILVLLILIIAAIALTFYYIRQRQAVAYRSKSPTKRSLKERLSRLSKLDENSMSESRMTLNMESSDSVNMTVVANGGLPSKPVPVKRLQEHVIQGQANGVLKEEYMTTPKGQLHPWDVAKKAENKPKNRYGNILPYDHSRVKLVPLPDFETTDYINASYVSGYRCPRKYIATQGPKQTSLTDFWRMVWQEGSCKIIMLTNLKEQEKTKCEQYWPETSQKYGKFVVTLMKTDTQVDFVVREFEISLENKARTVVQFHFTTWPDHGVPLYPDALLPFLRRIWDFQPHDDHPIIVHCSGGIGRTGTLILVDSMLSQAEAEGEVNLVAHLHAMRQSRVNLVESLEQYIFAYMALVEILCSKNHKLSVKEFVALYQKLKAKSAATGKSAIELEYEGFKRRKANLVTQLPLPETVDDFWEMLAGSGSVTLVTLGPLQDETTPQFWPSLKTTVKYGKVVVEQTDTQDFRGLLVRTFKVIYGSRPARILKQFHSQSWNRASTVPSSCDVVLEILQHVDRWQMQAEGRTVVVQCLDGCQESGLYCVSAAICDQLKLEQELDVFRSVRNVRCSRPEFIVDSEQYAFCYDLALSFLDTFDTYSNFQ</sequence>
<gene>
    <name evidence="13" type="ORF">HPB52_012350</name>
</gene>
<dbReference type="InterPro" id="IPR057598">
    <property type="entry name" value="Fn3_PTPRU"/>
</dbReference>
<evidence type="ECO:0000256" key="7">
    <source>
        <dbReference type="ARBA" id="ARBA00023136"/>
    </source>
</evidence>
<evidence type="ECO:0000259" key="12">
    <source>
        <dbReference type="PROSITE" id="PS50853"/>
    </source>
</evidence>
<dbReference type="SMART" id="SM00194">
    <property type="entry name" value="PTPc"/>
    <property type="match status" value="2"/>
</dbReference>
<dbReference type="CDD" id="cd00063">
    <property type="entry name" value="FN3"/>
    <property type="match status" value="2"/>
</dbReference>
<evidence type="ECO:0000313" key="14">
    <source>
        <dbReference type="Proteomes" id="UP000821837"/>
    </source>
</evidence>
<feature type="domain" description="Fibronectin type-III" evidence="12">
    <location>
        <begin position="147"/>
        <end position="247"/>
    </location>
</feature>
<dbReference type="Gene3D" id="2.60.40.10">
    <property type="entry name" value="Immunoglobulins"/>
    <property type="match status" value="3"/>
</dbReference>
<feature type="domain" description="Fibronectin type-III" evidence="12">
    <location>
        <begin position="1"/>
        <end position="44"/>
    </location>
</feature>
<dbReference type="PROSITE" id="PS50056">
    <property type="entry name" value="TYR_PHOSPHATASE_2"/>
    <property type="match status" value="2"/>
</dbReference>
<dbReference type="AlphaFoldDB" id="A0A9D4PCW4"/>
<organism evidence="13 14">
    <name type="scientific">Rhipicephalus sanguineus</name>
    <name type="common">Brown dog tick</name>
    <name type="synonym">Ixodes sanguineus</name>
    <dbReference type="NCBI Taxonomy" id="34632"/>
    <lineage>
        <taxon>Eukaryota</taxon>
        <taxon>Metazoa</taxon>
        <taxon>Ecdysozoa</taxon>
        <taxon>Arthropoda</taxon>
        <taxon>Chelicerata</taxon>
        <taxon>Arachnida</taxon>
        <taxon>Acari</taxon>
        <taxon>Parasitiformes</taxon>
        <taxon>Ixodida</taxon>
        <taxon>Ixodoidea</taxon>
        <taxon>Ixodidae</taxon>
        <taxon>Rhipicephalinae</taxon>
        <taxon>Rhipicephalus</taxon>
        <taxon>Rhipicephalus</taxon>
    </lineage>
</organism>
<dbReference type="InterPro" id="IPR000387">
    <property type="entry name" value="Tyr_Pase_dom"/>
</dbReference>
<dbReference type="Gene3D" id="3.90.190.10">
    <property type="entry name" value="Protein tyrosine phosphatase superfamily"/>
    <property type="match status" value="2"/>
</dbReference>
<keyword evidence="6 9" id="KW-1133">Transmembrane helix</keyword>
<dbReference type="SUPFAM" id="SSF52799">
    <property type="entry name" value="(Phosphotyrosine protein) phosphatases II"/>
    <property type="match status" value="2"/>
</dbReference>
<dbReference type="PANTHER" id="PTHR46957">
    <property type="entry name" value="CYTOKINE RECEPTOR"/>
    <property type="match status" value="1"/>
</dbReference>
<evidence type="ECO:0000256" key="6">
    <source>
        <dbReference type="ARBA" id="ARBA00022989"/>
    </source>
</evidence>
<feature type="domain" description="Fibronectin type-III" evidence="12">
    <location>
        <begin position="49"/>
        <end position="143"/>
    </location>
</feature>
<dbReference type="SUPFAM" id="SSF49265">
    <property type="entry name" value="Fibronectin type III"/>
    <property type="match status" value="1"/>
</dbReference>
<dbReference type="Proteomes" id="UP000821837">
    <property type="component" value="Unassembled WGS sequence"/>
</dbReference>
<dbReference type="InterPro" id="IPR016130">
    <property type="entry name" value="Tyr_Pase_AS"/>
</dbReference>
<reference evidence="13" key="1">
    <citation type="journal article" date="2020" name="Cell">
        <title>Large-Scale Comparative Analyses of Tick Genomes Elucidate Their Genetic Diversity and Vector Capacities.</title>
        <authorList>
            <consortium name="Tick Genome and Microbiome Consortium (TIGMIC)"/>
            <person name="Jia N."/>
            <person name="Wang J."/>
            <person name="Shi W."/>
            <person name="Du L."/>
            <person name="Sun Y."/>
            <person name="Zhan W."/>
            <person name="Jiang J.F."/>
            <person name="Wang Q."/>
            <person name="Zhang B."/>
            <person name="Ji P."/>
            <person name="Bell-Sakyi L."/>
            <person name="Cui X.M."/>
            <person name="Yuan T.T."/>
            <person name="Jiang B.G."/>
            <person name="Yang W.F."/>
            <person name="Lam T.T."/>
            <person name="Chang Q.C."/>
            <person name="Ding S.J."/>
            <person name="Wang X.J."/>
            <person name="Zhu J.G."/>
            <person name="Ruan X.D."/>
            <person name="Zhao L."/>
            <person name="Wei J.T."/>
            <person name="Ye R.Z."/>
            <person name="Que T.C."/>
            <person name="Du C.H."/>
            <person name="Zhou Y.H."/>
            <person name="Cheng J.X."/>
            <person name="Dai P.F."/>
            <person name="Guo W.B."/>
            <person name="Han X.H."/>
            <person name="Huang E.J."/>
            <person name="Li L.F."/>
            <person name="Wei W."/>
            <person name="Gao Y.C."/>
            <person name="Liu J.Z."/>
            <person name="Shao H.Z."/>
            <person name="Wang X."/>
            <person name="Wang C.C."/>
            <person name="Yang T.C."/>
            <person name="Huo Q.B."/>
            <person name="Li W."/>
            <person name="Chen H.Y."/>
            <person name="Chen S.E."/>
            <person name="Zhou L.G."/>
            <person name="Ni X.B."/>
            <person name="Tian J.H."/>
            <person name="Sheng Y."/>
            <person name="Liu T."/>
            <person name="Pan Y.S."/>
            <person name="Xia L.Y."/>
            <person name="Li J."/>
            <person name="Zhao F."/>
            <person name="Cao W.C."/>
        </authorList>
    </citation>
    <scope>NUCLEOTIDE SEQUENCE</scope>
    <source>
        <strain evidence="13">Rsan-2018</strain>
    </source>
</reference>
<dbReference type="SMART" id="SM00060">
    <property type="entry name" value="FN3"/>
    <property type="match status" value="2"/>
</dbReference>
<dbReference type="PROSITE" id="PS50853">
    <property type="entry name" value="FN3"/>
    <property type="match status" value="3"/>
</dbReference>
<dbReference type="InterPro" id="IPR029021">
    <property type="entry name" value="Prot-tyrosine_phosphatase-like"/>
</dbReference>
<dbReference type="VEuPathDB" id="VectorBase:RSAN_033846"/>
<name>A0A9D4PCW4_RHISA</name>
<dbReference type="FunFam" id="3.90.190.10:FF:000062">
    <property type="entry name" value="Receptor-type tyrosine-protein phosphatase kappa"/>
    <property type="match status" value="1"/>
</dbReference>
<evidence type="ECO:0000259" key="11">
    <source>
        <dbReference type="PROSITE" id="PS50056"/>
    </source>
</evidence>
<keyword evidence="5" id="KW-0904">Protein phosphatase</keyword>
<evidence type="ECO:0000313" key="13">
    <source>
        <dbReference type="EMBL" id="KAH7935692.1"/>
    </source>
</evidence>
<feature type="domain" description="Tyrosine specific protein phosphatases" evidence="11">
    <location>
        <begin position="661"/>
        <end position="735"/>
    </location>
</feature>
<evidence type="ECO:0000256" key="1">
    <source>
        <dbReference type="ARBA" id="ARBA00004479"/>
    </source>
</evidence>
<evidence type="ECO:0000256" key="8">
    <source>
        <dbReference type="ARBA" id="ARBA00023180"/>
    </source>
</evidence>
<evidence type="ECO:0008006" key="15">
    <source>
        <dbReference type="Google" id="ProtNLM"/>
    </source>
</evidence>
<evidence type="ECO:0000256" key="9">
    <source>
        <dbReference type="SAM" id="Phobius"/>
    </source>
</evidence>
<evidence type="ECO:0000256" key="3">
    <source>
        <dbReference type="ARBA" id="ARBA00022729"/>
    </source>
</evidence>
<keyword evidence="14" id="KW-1185">Reference proteome</keyword>
<keyword evidence="4" id="KW-0378">Hydrolase</keyword>
<dbReference type="InterPro" id="IPR050713">
    <property type="entry name" value="RTP_Phos/Ushers"/>
</dbReference>
<dbReference type="PROSITE" id="PS00383">
    <property type="entry name" value="TYR_PHOSPHATASE_1"/>
    <property type="match status" value="1"/>
</dbReference>
<dbReference type="PANTHER" id="PTHR46957:SF3">
    <property type="entry name" value="CYTOKINE RECEPTOR"/>
    <property type="match status" value="1"/>
</dbReference>
<dbReference type="GO" id="GO:0016020">
    <property type="term" value="C:membrane"/>
    <property type="evidence" value="ECO:0007669"/>
    <property type="project" value="UniProtKB-SubCell"/>
</dbReference>
<dbReference type="PRINTS" id="PR00700">
    <property type="entry name" value="PRTYPHPHTASE"/>
</dbReference>
<comment type="caution">
    <text evidence="13">The sequence shown here is derived from an EMBL/GenBank/DDBJ whole genome shotgun (WGS) entry which is preliminary data.</text>
</comment>
<dbReference type="InterPro" id="IPR000242">
    <property type="entry name" value="PTP_cat"/>
</dbReference>
<dbReference type="SMART" id="SM00404">
    <property type="entry name" value="PTPc_motif"/>
    <property type="match status" value="2"/>
</dbReference>
<dbReference type="InterPro" id="IPR003595">
    <property type="entry name" value="Tyr_Pase_cat"/>
</dbReference>
<dbReference type="Pfam" id="PF23144">
    <property type="entry name" value="Fn3_PTPRU"/>
    <property type="match status" value="1"/>
</dbReference>
<reference evidence="13" key="2">
    <citation type="submission" date="2021-09" db="EMBL/GenBank/DDBJ databases">
        <authorList>
            <person name="Jia N."/>
            <person name="Wang J."/>
            <person name="Shi W."/>
            <person name="Du L."/>
            <person name="Sun Y."/>
            <person name="Zhan W."/>
            <person name="Jiang J."/>
            <person name="Wang Q."/>
            <person name="Zhang B."/>
            <person name="Ji P."/>
            <person name="Sakyi L.B."/>
            <person name="Cui X."/>
            <person name="Yuan T."/>
            <person name="Jiang B."/>
            <person name="Yang W."/>
            <person name="Lam T.T.-Y."/>
            <person name="Chang Q."/>
            <person name="Ding S."/>
            <person name="Wang X."/>
            <person name="Zhu J."/>
            <person name="Ruan X."/>
            <person name="Zhao L."/>
            <person name="Wei J."/>
            <person name="Que T."/>
            <person name="Du C."/>
            <person name="Cheng J."/>
            <person name="Dai P."/>
            <person name="Han X."/>
            <person name="Huang E."/>
            <person name="Gao Y."/>
            <person name="Liu J."/>
            <person name="Shao H."/>
            <person name="Ye R."/>
            <person name="Li L."/>
            <person name="Wei W."/>
            <person name="Wang X."/>
            <person name="Wang C."/>
            <person name="Huo Q."/>
            <person name="Li W."/>
            <person name="Guo W."/>
            <person name="Chen H."/>
            <person name="Chen S."/>
            <person name="Zhou L."/>
            <person name="Zhou L."/>
            <person name="Ni X."/>
            <person name="Tian J."/>
            <person name="Zhou Y."/>
            <person name="Sheng Y."/>
            <person name="Liu T."/>
            <person name="Pan Y."/>
            <person name="Xia L."/>
            <person name="Li J."/>
            <person name="Zhao F."/>
            <person name="Cao W."/>
        </authorList>
    </citation>
    <scope>NUCLEOTIDE SEQUENCE</scope>
    <source>
        <strain evidence="13">Rsan-2018</strain>
        <tissue evidence="13">Larvae</tissue>
    </source>
</reference>
<feature type="domain" description="Tyrosine-protein phosphatase" evidence="10">
    <location>
        <begin position="748"/>
        <end position="975"/>
    </location>
</feature>
<dbReference type="InterPro" id="IPR003961">
    <property type="entry name" value="FN3_dom"/>
</dbReference>
<dbReference type="GO" id="GO:0004725">
    <property type="term" value="F:protein tyrosine phosphatase activity"/>
    <property type="evidence" value="ECO:0007669"/>
    <property type="project" value="InterPro"/>
</dbReference>
<comment type="subcellular location">
    <subcellularLocation>
        <location evidence="1">Membrane</location>
        <topology evidence="1">Single-pass type I membrane protein</topology>
    </subcellularLocation>
</comment>
<dbReference type="InterPro" id="IPR013783">
    <property type="entry name" value="Ig-like_fold"/>
</dbReference>
<feature type="domain" description="Tyrosine-protein phosphatase" evidence="10">
    <location>
        <begin position="492"/>
        <end position="744"/>
    </location>
</feature>
<dbReference type="PROSITE" id="PS50055">
    <property type="entry name" value="TYR_PHOSPHATASE_PTP"/>
    <property type="match status" value="2"/>
</dbReference>
<dbReference type="GO" id="GO:0048666">
    <property type="term" value="P:neuron development"/>
    <property type="evidence" value="ECO:0007669"/>
    <property type="project" value="UniProtKB-ARBA"/>
</dbReference>
<proteinExistence type="predicted"/>
<evidence type="ECO:0000256" key="4">
    <source>
        <dbReference type="ARBA" id="ARBA00022801"/>
    </source>
</evidence>
<evidence type="ECO:0000256" key="5">
    <source>
        <dbReference type="ARBA" id="ARBA00022912"/>
    </source>
</evidence>
<evidence type="ECO:0000259" key="10">
    <source>
        <dbReference type="PROSITE" id="PS50055"/>
    </source>
</evidence>
<dbReference type="Pfam" id="PF00041">
    <property type="entry name" value="fn3"/>
    <property type="match status" value="2"/>
</dbReference>